<comment type="function">
    <text evidence="3">Required for formate dehydrogenase (FDH) activity. Acts as a sulfur carrier protein that transfers sulfur from IscS to the molybdenum cofactor prior to its insertion into FDH.</text>
</comment>
<proteinExistence type="inferred from homology"/>
<sequence>MPRNNPEAQPPASAAVTAQPLRFGAEREGAREIEVAVETPINIVYGNMPYAVMMASPSDLEDFVAGFSLTEGIVRDASEIRSVTVEPKDEGVIVTVELAPGRFREHLARRRNLSGRTSCGLCGVETIEEIPMADAATRASRAVSASAIEAALAALDKHQPLNQLTRAVHGAAWCDTSGTILAVREDVGRHNALDKLIGARLRADADARDGFLLVTSRASFEMVEKAAIFGAGTLVAISAPTSLAIERARHLGLTLAAVARRDGCIVFTGALAPKPETIAR</sequence>
<dbReference type="GO" id="GO:0016783">
    <property type="term" value="F:sulfurtransferase activity"/>
    <property type="evidence" value="ECO:0007669"/>
    <property type="project" value="InterPro"/>
</dbReference>
<name>A0A927EC36_9HYPH</name>
<keyword evidence="2 3" id="KW-0501">Molybdenum cofactor biosynthesis</keyword>
<dbReference type="PANTHER" id="PTHR30592:SF1">
    <property type="entry name" value="SULFUR CARRIER PROTEIN FDHD"/>
    <property type="match status" value="1"/>
</dbReference>
<dbReference type="GO" id="GO:0005737">
    <property type="term" value="C:cytoplasm"/>
    <property type="evidence" value="ECO:0007669"/>
    <property type="project" value="UniProtKB-SubCell"/>
</dbReference>
<feature type="active site" description="Cysteine persulfide intermediate" evidence="3">
    <location>
        <position position="119"/>
    </location>
</feature>
<dbReference type="EMBL" id="JACXWY010000012">
    <property type="protein sequence ID" value="MBD3847732.1"/>
    <property type="molecule type" value="Genomic_DNA"/>
</dbReference>
<evidence type="ECO:0000313" key="5">
    <source>
        <dbReference type="Proteomes" id="UP000619295"/>
    </source>
</evidence>
<comment type="similarity">
    <text evidence="3">Belongs to the FdhD family.</text>
</comment>
<dbReference type="SUPFAM" id="SSF53927">
    <property type="entry name" value="Cytidine deaminase-like"/>
    <property type="match status" value="1"/>
</dbReference>
<accession>A0A927EC36</accession>
<dbReference type="HAMAP" id="MF_00187">
    <property type="entry name" value="FdhD"/>
    <property type="match status" value="1"/>
</dbReference>
<dbReference type="Pfam" id="PF02634">
    <property type="entry name" value="FdhD-NarQ"/>
    <property type="match status" value="1"/>
</dbReference>
<dbReference type="Proteomes" id="UP000619295">
    <property type="component" value="Unassembled WGS sequence"/>
</dbReference>
<gene>
    <name evidence="3 4" type="primary">fdhD</name>
    <name evidence="4" type="ORF">IED13_18685</name>
</gene>
<dbReference type="InterPro" id="IPR016193">
    <property type="entry name" value="Cytidine_deaminase-like"/>
</dbReference>
<dbReference type="InterPro" id="IPR003786">
    <property type="entry name" value="FdhD"/>
</dbReference>
<comment type="caution">
    <text evidence="4">The sequence shown here is derived from an EMBL/GenBank/DDBJ whole genome shotgun (WGS) entry which is preliminary data.</text>
</comment>
<protein>
    <recommendedName>
        <fullName evidence="3">Sulfur carrier protein FdhD</fullName>
    </recommendedName>
</protein>
<keyword evidence="5" id="KW-1185">Reference proteome</keyword>
<dbReference type="GO" id="GO:0006777">
    <property type="term" value="P:Mo-molybdopterin cofactor biosynthetic process"/>
    <property type="evidence" value="ECO:0007669"/>
    <property type="project" value="UniProtKB-UniRule"/>
</dbReference>
<evidence type="ECO:0000256" key="2">
    <source>
        <dbReference type="ARBA" id="ARBA00023150"/>
    </source>
</evidence>
<comment type="subcellular location">
    <subcellularLocation>
        <location evidence="3">Cytoplasm</location>
    </subcellularLocation>
</comment>
<dbReference type="RefSeq" id="WP_191125066.1">
    <property type="nucleotide sequence ID" value="NZ_JACXWY010000012.1"/>
</dbReference>
<dbReference type="PIRSF" id="PIRSF015626">
    <property type="entry name" value="FdhD"/>
    <property type="match status" value="1"/>
</dbReference>
<keyword evidence="1 3" id="KW-0963">Cytoplasm</keyword>
<dbReference type="AlphaFoldDB" id="A0A927EC36"/>
<dbReference type="PANTHER" id="PTHR30592">
    <property type="entry name" value="FORMATE DEHYDROGENASE"/>
    <property type="match status" value="1"/>
</dbReference>
<evidence type="ECO:0000256" key="3">
    <source>
        <dbReference type="HAMAP-Rule" id="MF_00187"/>
    </source>
</evidence>
<dbReference type="Gene3D" id="3.40.140.10">
    <property type="entry name" value="Cytidine Deaminase, domain 2"/>
    <property type="match status" value="1"/>
</dbReference>
<dbReference type="Gene3D" id="3.10.20.10">
    <property type="match status" value="1"/>
</dbReference>
<organism evidence="4 5">
    <name type="scientific">Bosea spartocytisi</name>
    <dbReference type="NCBI Taxonomy" id="2773451"/>
    <lineage>
        <taxon>Bacteria</taxon>
        <taxon>Pseudomonadati</taxon>
        <taxon>Pseudomonadota</taxon>
        <taxon>Alphaproteobacteria</taxon>
        <taxon>Hyphomicrobiales</taxon>
        <taxon>Boseaceae</taxon>
        <taxon>Bosea</taxon>
    </lineage>
</organism>
<reference evidence="4" key="1">
    <citation type="submission" date="2020-09" db="EMBL/GenBank/DDBJ databases">
        <title>Bosea spartocytisi sp. nov. a root nodule endophyte of Spartocytisus supranubius in the high mountain ecosystem fo the Teide National Park (Canary Islands, Spain).</title>
        <authorList>
            <person name="Pulido-Suarez L."/>
            <person name="Peix A."/>
            <person name="Igual J.M."/>
            <person name="Socas-Perez N."/>
            <person name="Velazquez E."/>
            <person name="Flores-Felix J.D."/>
            <person name="Leon-Barrios M."/>
        </authorList>
    </citation>
    <scope>NUCLEOTIDE SEQUENCE</scope>
    <source>
        <strain evidence="4">SSUT16</strain>
    </source>
</reference>
<dbReference type="NCBIfam" id="TIGR00129">
    <property type="entry name" value="fdhD_narQ"/>
    <property type="match status" value="1"/>
</dbReference>
<evidence type="ECO:0000313" key="4">
    <source>
        <dbReference type="EMBL" id="MBD3847732.1"/>
    </source>
</evidence>
<comment type="caution">
    <text evidence="3">Lacks conserved residue(s) required for the propagation of feature annotation.</text>
</comment>
<evidence type="ECO:0000256" key="1">
    <source>
        <dbReference type="ARBA" id="ARBA00022490"/>
    </source>
</evidence>
<dbReference type="GO" id="GO:0097163">
    <property type="term" value="F:sulfur carrier activity"/>
    <property type="evidence" value="ECO:0007669"/>
    <property type="project" value="UniProtKB-UniRule"/>
</dbReference>